<dbReference type="Proteomes" id="UP000299102">
    <property type="component" value="Unassembled WGS sequence"/>
</dbReference>
<evidence type="ECO:0000313" key="1">
    <source>
        <dbReference type="EMBL" id="GBP71140.1"/>
    </source>
</evidence>
<gene>
    <name evidence="1" type="ORF">EVAR_37235_1</name>
</gene>
<dbReference type="AlphaFoldDB" id="A0A4C1Y6L1"/>
<dbReference type="EMBL" id="BGZK01001098">
    <property type="protein sequence ID" value="GBP71140.1"/>
    <property type="molecule type" value="Genomic_DNA"/>
</dbReference>
<comment type="caution">
    <text evidence="1">The sequence shown here is derived from an EMBL/GenBank/DDBJ whole genome shotgun (WGS) entry which is preliminary data.</text>
</comment>
<proteinExistence type="predicted"/>
<name>A0A4C1Y6L1_EUMVA</name>
<sequence length="99" mass="11437">MVNLAATRKWVRLTGEILYSHRIQARSNSLFLYFVHEWEFRWSIPPYIALQIHPSTGLSLLYQSIPSSIIHPIPTQEADNALVTSPESRMSLDSVNHQY</sequence>
<organism evidence="1 2">
    <name type="scientific">Eumeta variegata</name>
    <name type="common">Bagworm moth</name>
    <name type="synonym">Eumeta japonica</name>
    <dbReference type="NCBI Taxonomy" id="151549"/>
    <lineage>
        <taxon>Eukaryota</taxon>
        <taxon>Metazoa</taxon>
        <taxon>Ecdysozoa</taxon>
        <taxon>Arthropoda</taxon>
        <taxon>Hexapoda</taxon>
        <taxon>Insecta</taxon>
        <taxon>Pterygota</taxon>
        <taxon>Neoptera</taxon>
        <taxon>Endopterygota</taxon>
        <taxon>Lepidoptera</taxon>
        <taxon>Glossata</taxon>
        <taxon>Ditrysia</taxon>
        <taxon>Tineoidea</taxon>
        <taxon>Psychidae</taxon>
        <taxon>Oiketicinae</taxon>
        <taxon>Eumeta</taxon>
    </lineage>
</organism>
<keyword evidence="2" id="KW-1185">Reference proteome</keyword>
<accession>A0A4C1Y6L1</accession>
<protein>
    <submittedName>
        <fullName evidence="1">Uncharacterized protein</fullName>
    </submittedName>
</protein>
<reference evidence="1 2" key="1">
    <citation type="journal article" date="2019" name="Commun. Biol.">
        <title>The bagworm genome reveals a unique fibroin gene that provides high tensile strength.</title>
        <authorList>
            <person name="Kono N."/>
            <person name="Nakamura H."/>
            <person name="Ohtoshi R."/>
            <person name="Tomita M."/>
            <person name="Numata K."/>
            <person name="Arakawa K."/>
        </authorList>
    </citation>
    <scope>NUCLEOTIDE SEQUENCE [LARGE SCALE GENOMIC DNA]</scope>
</reference>
<evidence type="ECO:0000313" key="2">
    <source>
        <dbReference type="Proteomes" id="UP000299102"/>
    </source>
</evidence>